<dbReference type="PRINTS" id="PR01415">
    <property type="entry name" value="ANKYRIN"/>
</dbReference>
<dbReference type="InterPro" id="IPR036770">
    <property type="entry name" value="Ankyrin_rpt-contain_sf"/>
</dbReference>
<keyword evidence="7" id="KW-0479">Metal-binding</keyword>
<comment type="pathway">
    <text evidence="3">Protein modification; protein ubiquitination.</text>
</comment>
<keyword evidence="10" id="KW-0833">Ubl conjugation pathway</keyword>
<dbReference type="PROSITE" id="PS50135">
    <property type="entry name" value="ZF_ZZ_2"/>
    <property type="match status" value="1"/>
</dbReference>
<evidence type="ECO:0000256" key="10">
    <source>
        <dbReference type="ARBA" id="ARBA00022786"/>
    </source>
</evidence>
<dbReference type="Gene3D" id="3.30.60.90">
    <property type="match status" value="1"/>
</dbReference>
<dbReference type="PANTHER" id="PTHR24202">
    <property type="entry name" value="E3 UBIQUITIN-PROTEIN LIGASE MIB2"/>
    <property type="match status" value="1"/>
</dbReference>
<sequence length="758" mass="83102">MFICLFTLYIREVNMSEGLRVVRGPDWNLGNKDGGEGHAGTVVHDNNDNTWDIIWDMGCRTQCNAGKNGKYDLRIIDNAPTGARHSCVTCDICKKSRILGTRWKCTVCFDFDLCALCYLQDKHDLNHAFIRFDKETSEGVHVPKRAASQKTKLLGIYPGAEVMRGPDWEYGTQDGGVGSRGVVIDLRSFGSDTGGRNAVKVRWPNDESNVYRLGHKGKVDVECVEPATGGFYYKDHLPLAGAKETATKGNPEMNQSILKIGDKVCVDIPEKALKEVQKGHGGWSLRMTECIGNVGIVKGFQGDDTVEVEYGSDKWQFYAGAVRKVHHIKVGDTVKILENEQKAMLLQKEHGGWEEDMKKSLGKVGKVIKLDSDGDAVVAFGHQAWVFNPACLIPVQGVKPDELHEKQDFSRSTGVAAEEVNAGLARLFAHLVMLDTLGRQTVGAEQVVTAAAQGNLSAVKSLIQQNPKLVNAEYKGLTPLIIASHQGHKEIVEFLLNSKANIDAKDAKGNTALLAALSGKEEQIALFLIERGADVNVVNKDGRTAAHAAAFESLCTPLKQILQKGCNPSLKDDDGDTPLHDAISKKCDRAVALLTNHLKCDMVCTNNNGFNPIQWAALKGHAFAVERILEKVPGIANVAKSDGFTALHIAAINDHKEIASNLILKGKAKINCTDDGGMTPLHLAAIEGYFEMFLQLLGMTTANQNNERFKIACLMIQNGAEIQVRNNRGGTILDVCRNERLRDAVREFIAKTWKSHRY</sequence>
<dbReference type="PROSITE" id="PS50297">
    <property type="entry name" value="ANK_REP_REGION"/>
    <property type="match status" value="4"/>
</dbReference>
<evidence type="ECO:0000256" key="12">
    <source>
        <dbReference type="PROSITE-ProRule" id="PRU00023"/>
    </source>
</evidence>
<accession>A0ABQ9FZE1</accession>
<dbReference type="InterPro" id="IPR043145">
    <property type="entry name" value="Znf_ZZ_sf"/>
</dbReference>
<comment type="subcellular location">
    <subcellularLocation>
        <location evidence="2">Cytoplasm</location>
    </subcellularLocation>
</comment>
<feature type="repeat" description="ANK" evidence="12">
    <location>
        <begin position="475"/>
        <end position="507"/>
    </location>
</feature>
<organism evidence="16 17">
    <name type="scientific">Tegillarca granosa</name>
    <name type="common">Malaysian cockle</name>
    <name type="synonym">Anadara granosa</name>
    <dbReference type="NCBI Taxonomy" id="220873"/>
    <lineage>
        <taxon>Eukaryota</taxon>
        <taxon>Metazoa</taxon>
        <taxon>Spiralia</taxon>
        <taxon>Lophotrochozoa</taxon>
        <taxon>Mollusca</taxon>
        <taxon>Bivalvia</taxon>
        <taxon>Autobranchia</taxon>
        <taxon>Pteriomorphia</taxon>
        <taxon>Arcoida</taxon>
        <taxon>Arcoidea</taxon>
        <taxon>Arcidae</taxon>
        <taxon>Tegillarca</taxon>
    </lineage>
</organism>
<comment type="caution">
    <text evidence="16">The sequence shown here is derived from an EMBL/GenBank/DDBJ whole genome shotgun (WGS) entry which is preliminary data.</text>
</comment>
<dbReference type="Gene3D" id="2.30.30.40">
    <property type="entry name" value="SH3 Domains"/>
    <property type="match status" value="2"/>
</dbReference>
<evidence type="ECO:0000256" key="9">
    <source>
        <dbReference type="ARBA" id="ARBA00022771"/>
    </source>
</evidence>
<evidence type="ECO:0000256" key="8">
    <source>
        <dbReference type="ARBA" id="ARBA00022737"/>
    </source>
</evidence>
<dbReference type="Gene3D" id="1.25.40.20">
    <property type="entry name" value="Ankyrin repeat-containing domain"/>
    <property type="match status" value="3"/>
</dbReference>
<dbReference type="InterPro" id="IPR010606">
    <property type="entry name" value="Mib_Herc2"/>
</dbReference>
<reference evidence="16 17" key="1">
    <citation type="submission" date="2022-12" db="EMBL/GenBank/DDBJ databases">
        <title>Chromosome-level genome of Tegillarca granosa.</title>
        <authorList>
            <person name="Kim J."/>
        </authorList>
    </citation>
    <scope>NUCLEOTIDE SEQUENCE [LARGE SCALE GENOMIC DNA]</scope>
    <source>
        <strain evidence="16">Teg-2019</strain>
        <tissue evidence="16">Adductor muscle</tissue>
    </source>
</reference>
<evidence type="ECO:0000259" key="15">
    <source>
        <dbReference type="PROSITE" id="PS51416"/>
    </source>
</evidence>
<comment type="catalytic activity">
    <reaction evidence="1">
        <text>S-ubiquitinyl-[E2 ubiquitin-conjugating enzyme]-L-cysteine + [acceptor protein]-L-lysine = [E2 ubiquitin-conjugating enzyme]-L-cysteine + N(6)-ubiquitinyl-[acceptor protein]-L-lysine.</text>
        <dbReference type="EC" id="2.3.2.27"/>
    </reaction>
</comment>
<dbReference type="PROSITE" id="PS50088">
    <property type="entry name" value="ANK_REPEAT"/>
    <property type="match status" value="4"/>
</dbReference>
<feature type="domain" description="ZZ-type" evidence="14">
    <location>
        <begin position="85"/>
        <end position="137"/>
    </location>
</feature>
<keyword evidence="11" id="KW-0862">Zinc</keyword>
<dbReference type="Pfam" id="PF12796">
    <property type="entry name" value="Ank_2"/>
    <property type="match status" value="3"/>
</dbReference>
<evidence type="ECO:0000313" key="17">
    <source>
        <dbReference type="Proteomes" id="UP001217089"/>
    </source>
</evidence>
<dbReference type="PROSITE" id="PS01357">
    <property type="entry name" value="ZF_ZZ_1"/>
    <property type="match status" value="1"/>
</dbReference>
<evidence type="ECO:0000256" key="11">
    <source>
        <dbReference type="ARBA" id="ARBA00022833"/>
    </source>
</evidence>
<evidence type="ECO:0000259" key="14">
    <source>
        <dbReference type="PROSITE" id="PS50135"/>
    </source>
</evidence>
<dbReference type="SMART" id="SM00291">
    <property type="entry name" value="ZnF_ZZ"/>
    <property type="match status" value="1"/>
</dbReference>
<proteinExistence type="predicted"/>
<evidence type="ECO:0000256" key="4">
    <source>
        <dbReference type="ARBA" id="ARBA00012483"/>
    </source>
</evidence>
<evidence type="ECO:0000256" key="5">
    <source>
        <dbReference type="ARBA" id="ARBA00022490"/>
    </source>
</evidence>
<dbReference type="InterPro" id="IPR002110">
    <property type="entry name" value="Ankyrin_rpt"/>
</dbReference>
<keyword evidence="6" id="KW-0808">Transferase</keyword>
<evidence type="ECO:0000256" key="6">
    <source>
        <dbReference type="ARBA" id="ARBA00022679"/>
    </source>
</evidence>
<dbReference type="InterPro" id="IPR000433">
    <property type="entry name" value="Znf_ZZ"/>
</dbReference>
<name>A0ABQ9FZE1_TEGGR</name>
<dbReference type="InterPro" id="IPR037252">
    <property type="entry name" value="Mib_Herc2_sf"/>
</dbReference>
<dbReference type="Proteomes" id="UP001217089">
    <property type="component" value="Unassembled WGS sequence"/>
</dbReference>
<dbReference type="InterPro" id="IPR040847">
    <property type="entry name" value="SH3_15"/>
</dbReference>
<feature type="repeat" description="ANK" evidence="12">
    <location>
        <begin position="642"/>
        <end position="675"/>
    </location>
</feature>
<evidence type="ECO:0000256" key="3">
    <source>
        <dbReference type="ARBA" id="ARBA00004906"/>
    </source>
</evidence>
<dbReference type="SMART" id="SM00248">
    <property type="entry name" value="ANK"/>
    <property type="match status" value="8"/>
</dbReference>
<feature type="repeat" description="ANK" evidence="12">
    <location>
        <begin position="508"/>
        <end position="540"/>
    </location>
</feature>
<dbReference type="EMBL" id="JARBDR010000141">
    <property type="protein sequence ID" value="KAJ8321090.1"/>
    <property type="molecule type" value="Genomic_DNA"/>
</dbReference>
<dbReference type="Pfam" id="PF06701">
    <property type="entry name" value="MIB_HERC2"/>
    <property type="match status" value="2"/>
</dbReference>
<dbReference type="PANTHER" id="PTHR24202:SF4">
    <property type="entry name" value="E3 UBIQUITIN-PROTEIN LIGASE MIB2-RELATED"/>
    <property type="match status" value="1"/>
</dbReference>
<feature type="domain" description="MIB/HERC2" evidence="15">
    <location>
        <begin position="148"/>
        <end position="227"/>
    </location>
</feature>
<keyword evidence="5" id="KW-0963">Cytoplasm</keyword>
<protein>
    <recommendedName>
        <fullName evidence="4">RING-type E3 ubiquitin transferase</fullName>
        <ecNumber evidence="4">2.3.2.27</ecNumber>
    </recommendedName>
</protein>
<keyword evidence="12" id="KW-0040">ANK repeat</keyword>
<keyword evidence="9 13" id="KW-0863">Zinc-finger</keyword>
<evidence type="ECO:0000256" key="13">
    <source>
        <dbReference type="PROSITE-ProRule" id="PRU00228"/>
    </source>
</evidence>
<feature type="repeat" description="ANK" evidence="12">
    <location>
        <begin position="676"/>
        <end position="709"/>
    </location>
</feature>
<dbReference type="EC" id="2.3.2.27" evidence="4"/>
<evidence type="ECO:0000313" key="16">
    <source>
        <dbReference type="EMBL" id="KAJ8321090.1"/>
    </source>
</evidence>
<evidence type="ECO:0000256" key="7">
    <source>
        <dbReference type="ARBA" id="ARBA00022723"/>
    </source>
</evidence>
<keyword evidence="8" id="KW-0677">Repeat</keyword>
<evidence type="ECO:0000256" key="2">
    <source>
        <dbReference type="ARBA" id="ARBA00004496"/>
    </source>
</evidence>
<evidence type="ECO:0000256" key="1">
    <source>
        <dbReference type="ARBA" id="ARBA00000900"/>
    </source>
</evidence>
<gene>
    <name evidence="16" type="ORF">KUTeg_002677</name>
</gene>
<dbReference type="SUPFAM" id="SSF159034">
    <property type="entry name" value="Mib/herc2 domain-like"/>
    <property type="match status" value="2"/>
</dbReference>
<dbReference type="SUPFAM" id="SSF48403">
    <property type="entry name" value="Ankyrin repeat"/>
    <property type="match status" value="1"/>
</dbReference>
<keyword evidence="17" id="KW-1185">Reference proteome</keyword>
<dbReference type="PROSITE" id="PS51416">
    <property type="entry name" value="MIB_HERC2"/>
    <property type="match status" value="2"/>
</dbReference>
<dbReference type="Pfam" id="PF18346">
    <property type="entry name" value="SH3_15"/>
    <property type="match status" value="2"/>
</dbReference>
<dbReference type="Pfam" id="PF00569">
    <property type="entry name" value="ZZ"/>
    <property type="match status" value="1"/>
</dbReference>
<dbReference type="SUPFAM" id="SSF57850">
    <property type="entry name" value="RING/U-box"/>
    <property type="match status" value="1"/>
</dbReference>
<feature type="domain" description="MIB/HERC2" evidence="15">
    <location>
        <begin position="7"/>
        <end position="79"/>
    </location>
</feature>